<feature type="compositionally biased region" description="Basic residues" evidence="1">
    <location>
        <begin position="136"/>
        <end position="156"/>
    </location>
</feature>
<feature type="non-terminal residue" evidence="2">
    <location>
        <position position="1"/>
    </location>
</feature>
<protein>
    <submittedName>
        <fullName evidence="2">Glycine dehydrogenase [decarboxylating] (Glycine cleavage system P protein)</fullName>
        <ecNumber evidence="2">1.4.4.2</ecNumber>
    </submittedName>
</protein>
<name>A0A6J4M4R3_9ACTN</name>
<organism evidence="2">
    <name type="scientific">uncultured Nocardioidaceae bacterium</name>
    <dbReference type="NCBI Taxonomy" id="253824"/>
    <lineage>
        <taxon>Bacteria</taxon>
        <taxon>Bacillati</taxon>
        <taxon>Actinomycetota</taxon>
        <taxon>Actinomycetes</taxon>
        <taxon>Propionibacteriales</taxon>
        <taxon>Nocardioidaceae</taxon>
        <taxon>environmental samples</taxon>
    </lineage>
</organism>
<accession>A0A6J4M4R3</accession>
<proteinExistence type="predicted"/>
<feature type="compositionally biased region" description="Basic and acidic residues" evidence="1">
    <location>
        <begin position="76"/>
        <end position="89"/>
    </location>
</feature>
<evidence type="ECO:0000256" key="1">
    <source>
        <dbReference type="SAM" id="MobiDB-lite"/>
    </source>
</evidence>
<evidence type="ECO:0000313" key="2">
    <source>
        <dbReference type="EMBL" id="CAA9349907.1"/>
    </source>
</evidence>
<gene>
    <name evidence="2" type="ORF">AVDCRST_MAG36-1888</name>
</gene>
<feature type="region of interest" description="Disordered" evidence="1">
    <location>
        <begin position="1"/>
        <end position="180"/>
    </location>
</feature>
<dbReference type="EC" id="1.4.4.2" evidence="2"/>
<reference evidence="2" key="1">
    <citation type="submission" date="2020-02" db="EMBL/GenBank/DDBJ databases">
        <authorList>
            <person name="Meier V. D."/>
        </authorList>
    </citation>
    <scope>NUCLEOTIDE SEQUENCE</scope>
    <source>
        <strain evidence="2">AVDCRST_MAG36</strain>
    </source>
</reference>
<sequence>DPSAHPVGPRDRRPLRRPPHRAEPGRAGQDAGAARRREPRGARELRGPGGHPRDRAAAARRRAFRAGGARRAARPGRPEPRDGADDRPGLLRHPHPAGGPAQRHGEPGLVHRLHAVPARDQPGPARGAAELPDGHHRPHRAGRRWRVPARRGHRRGRGDDAGPPQQQGAGGRRVPRRCRL</sequence>
<feature type="non-terminal residue" evidence="2">
    <location>
        <position position="180"/>
    </location>
</feature>
<dbReference type="EMBL" id="CADCUH010000128">
    <property type="protein sequence ID" value="CAA9349907.1"/>
    <property type="molecule type" value="Genomic_DNA"/>
</dbReference>
<feature type="compositionally biased region" description="Basic and acidic residues" evidence="1">
    <location>
        <begin position="33"/>
        <end position="57"/>
    </location>
</feature>
<keyword evidence="2" id="KW-0560">Oxidoreductase</keyword>
<dbReference type="AlphaFoldDB" id="A0A6J4M4R3"/>
<dbReference type="GO" id="GO:0004375">
    <property type="term" value="F:glycine dehydrogenase (decarboxylating) activity"/>
    <property type="evidence" value="ECO:0007669"/>
    <property type="project" value="UniProtKB-EC"/>
</dbReference>